<proteinExistence type="predicted"/>
<evidence type="ECO:0000313" key="4">
    <source>
        <dbReference type="EMBL" id="MFC5381889.1"/>
    </source>
</evidence>
<organism evidence="4 5">
    <name type="scientific">Aquipuribacter nitratireducens</name>
    <dbReference type="NCBI Taxonomy" id="650104"/>
    <lineage>
        <taxon>Bacteria</taxon>
        <taxon>Bacillati</taxon>
        <taxon>Actinomycetota</taxon>
        <taxon>Actinomycetes</taxon>
        <taxon>Micrococcales</taxon>
        <taxon>Intrasporangiaceae</taxon>
        <taxon>Aquipuribacter</taxon>
    </lineage>
</organism>
<keyword evidence="5" id="KW-1185">Reference proteome</keyword>
<evidence type="ECO:0000313" key="5">
    <source>
        <dbReference type="Proteomes" id="UP001596122"/>
    </source>
</evidence>
<sequence>MPGVVFATQELAESYSRFVDDAAATGRVQELVGIQTSETITSVSASPIPESSVMIVEVSGSDAEDAQRTAQALSEALVDQVSGVSTQDEAEGALARYEELSTEASQLQAEIASLEADLAQLGTSGAGGARGPEADVLRAEVAAAQSRLSVLTLRQEAAGDRYLELTTTDQVSLTLVRDAEVVADGRSLLLLLGGVVGAAAGLAVALALAARRQAAGPRLVRHQVAPGGPARSPQRPTEDTSGSRVEGGDAAAVVSVDDGVSPSEDDPFDALRGERPGEVSGRR</sequence>
<keyword evidence="1" id="KW-0175">Coiled coil</keyword>
<keyword evidence="3" id="KW-0472">Membrane</keyword>
<gene>
    <name evidence="4" type="ORF">ACFPJ6_13980</name>
</gene>
<evidence type="ECO:0000256" key="1">
    <source>
        <dbReference type="SAM" id="Coils"/>
    </source>
</evidence>
<dbReference type="Proteomes" id="UP001596122">
    <property type="component" value="Unassembled WGS sequence"/>
</dbReference>
<evidence type="ECO:0000256" key="2">
    <source>
        <dbReference type="SAM" id="MobiDB-lite"/>
    </source>
</evidence>
<protein>
    <submittedName>
        <fullName evidence="4">Uncharacterized protein</fullName>
    </submittedName>
</protein>
<name>A0ABW0GRL9_9MICO</name>
<feature type="compositionally biased region" description="Basic and acidic residues" evidence="2">
    <location>
        <begin position="269"/>
        <end position="283"/>
    </location>
</feature>
<keyword evidence="3" id="KW-0812">Transmembrane</keyword>
<dbReference type="RefSeq" id="WP_340271048.1">
    <property type="nucleotide sequence ID" value="NZ_JBBEOG010000009.1"/>
</dbReference>
<feature type="region of interest" description="Disordered" evidence="2">
    <location>
        <begin position="221"/>
        <end position="283"/>
    </location>
</feature>
<feature type="compositionally biased region" description="Low complexity" evidence="2">
    <location>
        <begin position="248"/>
        <end position="262"/>
    </location>
</feature>
<keyword evidence="3" id="KW-1133">Transmembrane helix</keyword>
<dbReference type="EMBL" id="JBHSLD010000013">
    <property type="protein sequence ID" value="MFC5381889.1"/>
    <property type="molecule type" value="Genomic_DNA"/>
</dbReference>
<reference evidence="5" key="1">
    <citation type="journal article" date="2019" name="Int. J. Syst. Evol. Microbiol.">
        <title>The Global Catalogue of Microorganisms (GCM) 10K type strain sequencing project: providing services to taxonomists for standard genome sequencing and annotation.</title>
        <authorList>
            <consortium name="The Broad Institute Genomics Platform"/>
            <consortium name="The Broad Institute Genome Sequencing Center for Infectious Disease"/>
            <person name="Wu L."/>
            <person name="Ma J."/>
        </authorList>
    </citation>
    <scope>NUCLEOTIDE SEQUENCE [LARGE SCALE GENOMIC DNA]</scope>
    <source>
        <strain evidence="5">CCUG 43114</strain>
    </source>
</reference>
<evidence type="ECO:0000256" key="3">
    <source>
        <dbReference type="SAM" id="Phobius"/>
    </source>
</evidence>
<comment type="caution">
    <text evidence="4">The sequence shown here is derived from an EMBL/GenBank/DDBJ whole genome shotgun (WGS) entry which is preliminary data.</text>
</comment>
<feature type="coiled-coil region" evidence="1">
    <location>
        <begin position="90"/>
        <end position="124"/>
    </location>
</feature>
<accession>A0ABW0GRL9</accession>
<feature type="transmembrane region" description="Helical" evidence="3">
    <location>
        <begin position="188"/>
        <end position="209"/>
    </location>
</feature>